<dbReference type="Proteomes" id="UP000281406">
    <property type="component" value="Unassembled WGS sequence"/>
</dbReference>
<feature type="domain" description="BHLH" evidence="1">
    <location>
        <begin position="265"/>
        <end position="320"/>
    </location>
</feature>
<comment type="caution">
    <text evidence="2">The sequence shown here is derived from an EMBL/GenBank/DDBJ whole genome shotgun (WGS) entry which is preliminary data.</text>
</comment>
<dbReference type="Gene3D" id="3.30.230.120">
    <property type="match status" value="1"/>
</dbReference>
<dbReference type="InterPro" id="IPR011598">
    <property type="entry name" value="bHLH_dom"/>
</dbReference>
<dbReference type="InterPro" id="IPR020568">
    <property type="entry name" value="Ribosomal_Su5_D2-typ_SF"/>
</dbReference>
<keyword evidence="2" id="KW-0418">Kinase</keyword>
<dbReference type="EMBL" id="RJVU01011283">
    <property type="protein sequence ID" value="ROL53307.1"/>
    <property type="molecule type" value="Genomic_DNA"/>
</dbReference>
<dbReference type="SUPFAM" id="SSF53448">
    <property type="entry name" value="Nucleotide-diphospho-sugar transferases"/>
    <property type="match status" value="1"/>
</dbReference>
<organism evidence="2 3">
    <name type="scientific">Anabarilius grahami</name>
    <name type="common">Kanglang fish</name>
    <name type="synonym">Barilius grahami</name>
    <dbReference type="NCBI Taxonomy" id="495550"/>
    <lineage>
        <taxon>Eukaryota</taxon>
        <taxon>Metazoa</taxon>
        <taxon>Chordata</taxon>
        <taxon>Craniata</taxon>
        <taxon>Vertebrata</taxon>
        <taxon>Euteleostomi</taxon>
        <taxon>Actinopterygii</taxon>
        <taxon>Neopterygii</taxon>
        <taxon>Teleostei</taxon>
        <taxon>Ostariophysi</taxon>
        <taxon>Cypriniformes</taxon>
        <taxon>Xenocyprididae</taxon>
        <taxon>Xenocypridinae</taxon>
        <taxon>Xenocypridinae incertae sedis</taxon>
        <taxon>Anabarilius</taxon>
    </lineage>
</organism>
<dbReference type="SUPFAM" id="SSF55060">
    <property type="entry name" value="GHMP Kinase, C-terminal domain"/>
    <property type="match status" value="1"/>
</dbReference>
<proteinExistence type="predicted"/>
<dbReference type="Gene3D" id="4.10.280.10">
    <property type="entry name" value="Helix-loop-helix DNA-binding domain"/>
    <property type="match status" value="1"/>
</dbReference>
<dbReference type="PANTHER" id="PTHR38710:SF1">
    <property type="entry name" value="WITH PUTATIVE URIDYL PYROPHOSPHORYLASE-RELATED"/>
    <property type="match status" value="1"/>
</dbReference>
<dbReference type="SMART" id="SM00353">
    <property type="entry name" value="HLH"/>
    <property type="match status" value="1"/>
</dbReference>
<name>A0A3N0Z488_ANAGA</name>
<dbReference type="InterPro" id="IPR013750">
    <property type="entry name" value="GHMP_kinase_C_dom"/>
</dbReference>
<accession>A0A3N0Z488</accession>
<keyword evidence="2" id="KW-0808">Transferase</keyword>
<dbReference type="GO" id="GO:0047940">
    <property type="term" value="F:glucuronokinase activity"/>
    <property type="evidence" value="ECO:0007669"/>
    <property type="project" value="TreeGrafter"/>
</dbReference>
<dbReference type="GO" id="GO:0046983">
    <property type="term" value="F:protein dimerization activity"/>
    <property type="evidence" value="ECO:0007669"/>
    <property type="project" value="InterPro"/>
</dbReference>
<gene>
    <name evidence="2" type="ORF">DPX16_20417</name>
</gene>
<dbReference type="InterPro" id="IPR005835">
    <property type="entry name" value="NTP_transferase_dom"/>
</dbReference>
<dbReference type="PROSITE" id="PS50888">
    <property type="entry name" value="BHLH"/>
    <property type="match status" value="1"/>
</dbReference>
<reference evidence="2 3" key="1">
    <citation type="submission" date="2018-10" db="EMBL/GenBank/DDBJ databases">
        <title>Genome assembly for a Yunnan-Guizhou Plateau 3E fish, Anabarilius grahami (Regan), and its evolutionary and genetic applications.</title>
        <authorList>
            <person name="Jiang W."/>
        </authorList>
    </citation>
    <scope>NUCLEOTIDE SEQUENCE [LARGE SCALE GENOMIC DNA]</scope>
    <source>
        <strain evidence="2">AG-KIZ</strain>
        <tissue evidence="2">Muscle</tissue>
    </source>
</reference>
<dbReference type="Pfam" id="PF08544">
    <property type="entry name" value="GHMP_kinases_C"/>
    <property type="match status" value="1"/>
</dbReference>
<dbReference type="InterPro" id="IPR053034">
    <property type="entry name" value="Glucuronokinase-like"/>
</dbReference>
<evidence type="ECO:0000313" key="2">
    <source>
        <dbReference type="EMBL" id="ROL53307.1"/>
    </source>
</evidence>
<evidence type="ECO:0000313" key="3">
    <source>
        <dbReference type="Proteomes" id="UP000281406"/>
    </source>
</evidence>
<dbReference type="CDD" id="cd18924">
    <property type="entry name" value="bHLHzip_USF1"/>
    <property type="match status" value="1"/>
</dbReference>
<evidence type="ECO:0000259" key="1">
    <source>
        <dbReference type="PROSITE" id="PS50888"/>
    </source>
</evidence>
<dbReference type="InterPro" id="IPR036638">
    <property type="entry name" value="HLH_DNA-bd_sf"/>
</dbReference>
<dbReference type="AlphaFoldDB" id="A0A3N0Z488"/>
<dbReference type="Gene3D" id="3.90.550.10">
    <property type="entry name" value="Spore Coat Polysaccharide Biosynthesis Protein SpsA, Chain A"/>
    <property type="match status" value="1"/>
</dbReference>
<dbReference type="PANTHER" id="PTHR38710">
    <property type="entry name" value="WITH PUTATIVE URIDYL PYROPHOSPHORYLASE-RELATED"/>
    <property type="match status" value="1"/>
</dbReference>
<dbReference type="Pfam" id="PF00010">
    <property type="entry name" value="HLH"/>
    <property type="match status" value="1"/>
</dbReference>
<dbReference type="InterPro" id="IPR036554">
    <property type="entry name" value="GHMP_kinase_C_sf"/>
</dbReference>
<keyword evidence="3" id="KW-1185">Reference proteome</keyword>
<dbReference type="Pfam" id="PF00483">
    <property type="entry name" value="NTP_transferase"/>
    <property type="match status" value="1"/>
</dbReference>
<dbReference type="OrthoDB" id="1924968at2759"/>
<protein>
    <submittedName>
        <fullName evidence="2">Glucuronokinase 1</fullName>
    </submittedName>
</protein>
<dbReference type="InterPro" id="IPR029044">
    <property type="entry name" value="Nucleotide-diphossugar_trans"/>
</dbReference>
<dbReference type="SUPFAM" id="SSF54211">
    <property type="entry name" value="Ribosomal protein S5 domain 2-like"/>
    <property type="match status" value="1"/>
</dbReference>
<sequence length="895" mass="99038">MHTRGPIRISVLCHVGAIELRSIRQGPYAVFTAPYSLSTASVQLTKLETSKNSSTYLSNGLPPCRKRQSLSSALRGLGGTGVRKIPIFYGGGPAVGQQKSSEPDVNVPVIEEGAVATAEDPSAITTIQSASTFSSEQPIKYLFKTEGAGGQVGELYPPSGQVTYRVIQVADGQLEAQTDGATAVSVVTGFPATTQPVTQAVFSHSEGLDGDGTETHYTYYPATISDAAAGTMVTGVQASDALLSQSAPAGQLYVMMSPQEVLTGANQRSIAPLERRRRDKINNWIVQLSKTIPDCTMDSTKTGQSKGGILSKACDYIQELRQSNSRLGDEMNSIERLRMDNQLLRQESDVTGLYAHLTGVPKALLPGVGGKKILDFWWETVNTRQLFSEVYLVTNADKYKHYERWATANDFPVENVVNDGSTTLDDRLGAVADLELAIRSRQLQDDIMVIAGDMLCADQNFDIAQVIRFFRSKPGELAIYYELESGEKSYSRGIVEVCPNTHRVMRFLEKPQEGVSASRLASVVFYCLRKESLPYISEFLVQHPDVNDRTFGKFWGLSDYTKWLAHYSSKQQLSPSKPITCRSYARVGLMGNPSDGFNGKTIAMTIANFWAEVTLMESQALVLLPHPLNDPTEFGSLQDLFRISRKEGYLGGLRLLQATCKKFYQFCSEQGAIVSATLKCLMKFYNITDNDLPKPVRANFILNVETDELFITAGLQDRVVQVYEGLVYMDFNKQLMDKQGYGEYIPLDMNNLPLFWLAYLGDPSDSGRIHSNVRQRWLNGDSAVLEAMKSFAELTDQARTAFQCKDWPRLAQLMDENFELRRSVYTEDCLGPGNLKMVQLARQFESAVKLPGSGGAVVGLCMDRERLVEMKRAFQEAGCVFCVIVPYDPSVRGQN</sequence>
<dbReference type="SUPFAM" id="SSF47459">
    <property type="entry name" value="HLH, helix-loop-helix DNA-binding domain"/>
    <property type="match status" value="1"/>
</dbReference>